<dbReference type="AlphaFoldDB" id="A0A2P2L1F1"/>
<reference evidence="1" key="1">
    <citation type="submission" date="2018-02" db="EMBL/GenBank/DDBJ databases">
        <title>Rhizophora mucronata_Transcriptome.</title>
        <authorList>
            <person name="Meera S.P."/>
            <person name="Sreeshan A."/>
            <person name="Augustine A."/>
        </authorList>
    </citation>
    <scope>NUCLEOTIDE SEQUENCE</scope>
    <source>
        <tissue evidence="1">Leaf</tissue>
    </source>
</reference>
<evidence type="ECO:0000313" key="1">
    <source>
        <dbReference type="EMBL" id="MBX11803.1"/>
    </source>
</evidence>
<proteinExistence type="predicted"/>
<name>A0A2P2L1F1_RHIMU</name>
<protein>
    <submittedName>
        <fullName evidence="1">Uncharacterized protein</fullName>
    </submittedName>
</protein>
<sequence>MVLTGMINTGEASDLRKVVMGYKCSVVDVFYDIMQKTDDELLAELHQFSDGIKKYDV</sequence>
<organism evidence="1">
    <name type="scientific">Rhizophora mucronata</name>
    <name type="common">Asiatic mangrove</name>
    <dbReference type="NCBI Taxonomy" id="61149"/>
    <lineage>
        <taxon>Eukaryota</taxon>
        <taxon>Viridiplantae</taxon>
        <taxon>Streptophyta</taxon>
        <taxon>Embryophyta</taxon>
        <taxon>Tracheophyta</taxon>
        <taxon>Spermatophyta</taxon>
        <taxon>Magnoliopsida</taxon>
        <taxon>eudicotyledons</taxon>
        <taxon>Gunneridae</taxon>
        <taxon>Pentapetalae</taxon>
        <taxon>rosids</taxon>
        <taxon>fabids</taxon>
        <taxon>Malpighiales</taxon>
        <taxon>Rhizophoraceae</taxon>
        <taxon>Rhizophora</taxon>
    </lineage>
</organism>
<dbReference type="EMBL" id="GGEC01031319">
    <property type="protein sequence ID" value="MBX11803.1"/>
    <property type="molecule type" value="Transcribed_RNA"/>
</dbReference>
<accession>A0A2P2L1F1</accession>